<dbReference type="RefSeq" id="WP_190877367.1">
    <property type="nucleotide sequence ID" value="NZ_JACJSK010000005.1"/>
</dbReference>
<dbReference type="Pfam" id="PF20551">
    <property type="entry name" value="DUF6765"/>
    <property type="match status" value="1"/>
</dbReference>
<sequence length="480" mass="54650">MDQDFHYYGTYYAARIGGNYSQEDATIIAKASNFIDFLSNEKYAGYWHIVSNTAKSSDQNYDVVAKIDYPRYTFQGTLSTGASGSSGLWSSFHFPPGNYSDPPNTPSKIDVHGEDVAALLPDHQVREVNPDSSLDNRINSDIGKLLNRPQSALSRAMIQDTIRCLSDSKRLEAILVRSAGGETLLSNIQNKESILKRFGLLLLGVRSHVIGDTWAHQDWCAVDNVINTYWDIDNSWYKNMMNKQNIEYQDIGEDWKKVQLSSLSDENLQAVPGIPRCYVGHGWMGHFPDYSFVKYRYKPCWSPKSAQALERDNPTEYNYAFLELCSLFSQANGSKFQPENEKSKLAAAQKAISSPVEIADKNNCPRVYSANQWREEMDKLQIQAPTDLIDPNKEPDKKTVLSGEIDYKPHPVIPEKLSRYGTFYINLYSDLYLFQIAADYQFHFVKNWTKTHQIGLSNLFEDSWSRQLGPLSDRISEILV</sequence>
<dbReference type="EMBL" id="JACJSK010000005">
    <property type="protein sequence ID" value="MBD2543144.1"/>
    <property type="molecule type" value="Genomic_DNA"/>
</dbReference>
<dbReference type="InterPro" id="IPR046653">
    <property type="entry name" value="DUF6765"/>
</dbReference>
<name>A0ABR8E8I6_9CYAN</name>
<evidence type="ECO:0000313" key="1">
    <source>
        <dbReference type="EMBL" id="MBD2543144.1"/>
    </source>
</evidence>
<proteinExistence type="predicted"/>
<protein>
    <submittedName>
        <fullName evidence="1">Uncharacterized protein</fullName>
    </submittedName>
</protein>
<accession>A0ABR8E8I6</accession>
<evidence type="ECO:0000313" key="2">
    <source>
        <dbReference type="Proteomes" id="UP000641954"/>
    </source>
</evidence>
<gene>
    <name evidence="1" type="ORF">H6G72_04610</name>
</gene>
<comment type="caution">
    <text evidence="1">The sequence shown here is derived from an EMBL/GenBank/DDBJ whole genome shotgun (WGS) entry which is preliminary data.</text>
</comment>
<reference evidence="1 2" key="1">
    <citation type="journal article" date="2020" name="ISME J.">
        <title>Comparative genomics reveals insights into cyanobacterial evolution and habitat adaptation.</title>
        <authorList>
            <person name="Chen M.Y."/>
            <person name="Teng W.K."/>
            <person name="Zhao L."/>
            <person name="Hu C.X."/>
            <person name="Zhou Y.K."/>
            <person name="Han B.P."/>
            <person name="Song L.R."/>
            <person name="Shu W.S."/>
        </authorList>
    </citation>
    <scope>NUCLEOTIDE SEQUENCE [LARGE SCALE GENOMIC DNA]</scope>
    <source>
        <strain evidence="1 2">FACHB-1370</strain>
    </source>
</reference>
<organism evidence="1 2">
    <name type="scientific">Planktothricoides raciborskii FACHB-1370</name>
    <dbReference type="NCBI Taxonomy" id="2949576"/>
    <lineage>
        <taxon>Bacteria</taxon>
        <taxon>Bacillati</taxon>
        <taxon>Cyanobacteriota</taxon>
        <taxon>Cyanophyceae</taxon>
        <taxon>Oscillatoriophycideae</taxon>
        <taxon>Oscillatoriales</taxon>
        <taxon>Oscillatoriaceae</taxon>
        <taxon>Planktothricoides</taxon>
    </lineage>
</organism>
<keyword evidence="2" id="KW-1185">Reference proteome</keyword>
<dbReference type="Proteomes" id="UP000641954">
    <property type="component" value="Unassembled WGS sequence"/>
</dbReference>